<dbReference type="InterPro" id="IPR036249">
    <property type="entry name" value="Thioredoxin-like_sf"/>
</dbReference>
<dbReference type="Gene3D" id="3.40.30.10">
    <property type="entry name" value="Glutaredoxin"/>
    <property type="match status" value="1"/>
</dbReference>
<evidence type="ECO:0000313" key="2">
    <source>
        <dbReference type="EMBL" id="CAD8486113.1"/>
    </source>
</evidence>
<dbReference type="Pfam" id="PF13905">
    <property type="entry name" value="Thioredoxin_8"/>
    <property type="match status" value="1"/>
</dbReference>
<gene>
    <name evidence="2" type="ORF">PANT1444_LOCUS9207</name>
</gene>
<name>A0A7S0HJL8_9EUKA</name>
<accession>A0A7S0HJL8</accession>
<dbReference type="InterPro" id="IPR029519">
    <property type="entry name" value="RdCVF2"/>
</dbReference>
<proteinExistence type="predicted"/>
<sequence length="173" mass="19218">MLCLLSTLAAPMQPQQCLFSGAALRNHSGARVECSRFAGRQVALYFAGEWCPLCRGFTPALREFYKEFVDTTDIVFVSSDLSAKAARAHFDGAQGDWFALDWDDPLASTLKRRYRVWSGMEMGTFGAGRRSGVPAVVVVDAQGEEVAFLPAEREGASTLARFSRGWRRWPEEL</sequence>
<dbReference type="InterPro" id="IPR012336">
    <property type="entry name" value="Thioredoxin-like_fold"/>
</dbReference>
<protein>
    <recommendedName>
        <fullName evidence="1">Thioredoxin domain-containing protein</fullName>
    </recommendedName>
</protein>
<dbReference type="PROSITE" id="PS51352">
    <property type="entry name" value="THIOREDOXIN_2"/>
    <property type="match status" value="1"/>
</dbReference>
<evidence type="ECO:0000259" key="1">
    <source>
        <dbReference type="PROSITE" id="PS51352"/>
    </source>
</evidence>
<dbReference type="EMBL" id="HBEP01016199">
    <property type="protein sequence ID" value="CAD8486113.1"/>
    <property type="molecule type" value="Transcribed_RNA"/>
</dbReference>
<reference evidence="2" key="1">
    <citation type="submission" date="2021-01" db="EMBL/GenBank/DDBJ databases">
        <authorList>
            <person name="Corre E."/>
            <person name="Pelletier E."/>
            <person name="Niang G."/>
            <person name="Scheremetjew M."/>
            <person name="Finn R."/>
            <person name="Kale V."/>
            <person name="Holt S."/>
            <person name="Cochrane G."/>
            <person name="Meng A."/>
            <person name="Brown T."/>
            <person name="Cohen L."/>
        </authorList>
    </citation>
    <scope>NUCLEOTIDE SEQUENCE</scope>
    <source>
        <strain evidence="2">CCMP1374</strain>
    </source>
</reference>
<dbReference type="PANTHER" id="PTHR46762:SF1">
    <property type="entry name" value="NUCLEOREDOXIN-LIKE PROTEIN 2"/>
    <property type="match status" value="1"/>
</dbReference>
<organism evidence="2">
    <name type="scientific">Phaeocystis antarctica</name>
    <dbReference type="NCBI Taxonomy" id="33657"/>
    <lineage>
        <taxon>Eukaryota</taxon>
        <taxon>Haptista</taxon>
        <taxon>Haptophyta</taxon>
        <taxon>Prymnesiophyceae</taxon>
        <taxon>Phaeocystales</taxon>
        <taxon>Phaeocystaceae</taxon>
        <taxon>Phaeocystis</taxon>
    </lineage>
</organism>
<dbReference type="AlphaFoldDB" id="A0A7S0HJL8"/>
<feature type="domain" description="Thioredoxin" evidence="1">
    <location>
        <begin position="4"/>
        <end position="173"/>
    </location>
</feature>
<dbReference type="InterPro" id="IPR013766">
    <property type="entry name" value="Thioredoxin_domain"/>
</dbReference>
<dbReference type="GO" id="GO:0045494">
    <property type="term" value="P:photoreceptor cell maintenance"/>
    <property type="evidence" value="ECO:0007669"/>
    <property type="project" value="InterPro"/>
</dbReference>
<dbReference type="PANTHER" id="PTHR46762">
    <property type="entry name" value="NUCLEOREDOXIN-LIKE PROTEIN 2"/>
    <property type="match status" value="1"/>
</dbReference>
<dbReference type="SUPFAM" id="SSF52833">
    <property type="entry name" value="Thioredoxin-like"/>
    <property type="match status" value="1"/>
</dbReference>